<keyword evidence="2" id="KW-1185">Reference proteome</keyword>
<proteinExistence type="predicted"/>
<dbReference type="Proteomes" id="UP001432251">
    <property type="component" value="Chromosome"/>
</dbReference>
<reference evidence="1" key="1">
    <citation type="journal article" date="2025" name="Int. J. Syst. Evol. Microbiol.">
        <title>Streptomyces citrinus sp. nov., with yellow diffusible pigment.</title>
        <authorList>
            <person name="He Y."/>
            <person name="Yang E."/>
            <person name="Xu J."/>
            <person name="Sun Y."/>
            <person name="Sun L."/>
        </authorList>
    </citation>
    <scope>NUCLEOTIDE SEQUENCE</scope>
    <source>
        <strain evidence="1">Q6</strain>
    </source>
</reference>
<evidence type="ECO:0000313" key="1">
    <source>
        <dbReference type="EMBL" id="WWQ66568.1"/>
    </source>
</evidence>
<accession>A0ACD5AL72</accession>
<dbReference type="EMBL" id="CP146022">
    <property type="protein sequence ID" value="WWQ66568.1"/>
    <property type="molecule type" value="Genomic_DNA"/>
</dbReference>
<organism evidence="1 2">
    <name type="scientific">Streptomyces citrinus</name>
    <dbReference type="NCBI Taxonomy" id="3118173"/>
    <lineage>
        <taxon>Bacteria</taxon>
        <taxon>Bacillati</taxon>
        <taxon>Actinomycetota</taxon>
        <taxon>Actinomycetes</taxon>
        <taxon>Kitasatosporales</taxon>
        <taxon>Streptomycetaceae</taxon>
        <taxon>Streptomyces</taxon>
    </lineage>
</organism>
<name>A0ACD5AL72_9ACTN</name>
<gene>
    <name evidence="1" type="ORF">V2W30_26715</name>
</gene>
<protein>
    <submittedName>
        <fullName evidence="1">2-oxoglutarate and iron-dependent oxygenase domain-containing protein</fullName>
    </submittedName>
</protein>
<sequence>MSTAIDGVTVAEDFVPVIDLSGTDTPEGKALAAKAIGSACETSGFFTVVGHGVDEELVDRMYESCRAFFALPDERKAAHGVGPGTNGFYAEAGCGSKSSGIESLPDLQEVFAASVRDNSAPPAGADALTLPWEAVNQWPAEPADFRAVWLEYSAAMERLSQDLLHLFALALGLDEHFFDDKTDQASSTISANYYYPLTEPPMAGQLRKGPHADWGNLTILHQDGAGGLQVEQQGHGWRDVPYTRGSFVINIGDMMEFWTGGRWVSTMHRVRNPLPGQEGEARISIPYFHIPNPDATIEPILPFSNAHTSQRIKTASTPAEWFGARLAEVFS</sequence>
<evidence type="ECO:0000313" key="2">
    <source>
        <dbReference type="Proteomes" id="UP001432251"/>
    </source>
</evidence>